<evidence type="ECO:0000256" key="3">
    <source>
        <dbReference type="ARBA" id="ARBA00023172"/>
    </source>
</evidence>
<dbReference type="PANTHER" id="PTHR30349:SF41">
    <property type="entry name" value="INTEGRASE_RECOMBINASE PROTEIN MJ0367-RELATED"/>
    <property type="match status" value="1"/>
</dbReference>
<dbReference type="InterPro" id="IPR010998">
    <property type="entry name" value="Integrase_recombinase_N"/>
</dbReference>
<sequence>MKDPIKYAPGEWGELAREWRRSLESDNKSERTVVIYLGVVYQAGTFAMAQDEEFGPTEIPTSVLRLYMKKVLDTTSAGNAHNHFRTLRTFFNWLVNEEEIDRSPMDRMKAPEYEPPPVPILHAEQMGELLATCSGKDFVDRRDEAILRLLWASAGRRAEVAALQLDSVDQDYDEVEVLGKGRRLRTIPYGAKTGRAIGRYLRVRRRHPQAALPALWLGSTGQGGLTDEGIRAIVERRAKQAGIGHVHPHMFRHAFAHYWQLEGGNENDLMRIMGWKSREMLGRYGASAAVERAHKSARTLALGDRV</sequence>
<feature type="domain" description="Core-binding (CB)" evidence="6">
    <location>
        <begin position="10"/>
        <end position="95"/>
    </location>
</feature>
<evidence type="ECO:0000313" key="7">
    <source>
        <dbReference type="EMBL" id="MFD2479305.1"/>
    </source>
</evidence>
<dbReference type="PANTHER" id="PTHR30349">
    <property type="entry name" value="PHAGE INTEGRASE-RELATED"/>
    <property type="match status" value="1"/>
</dbReference>
<dbReference type="InterPro" id="IPR011010">
    <property type="entry name" value="DNA_brk_join_enz"/>
</dbReference>
<dbReference type="Gene3D" id="1.10.150.130">
    <property type="match status" value="1"/>
</dbReference>
<dbReference type="Pfam" id="PF00589">
    <property type="entry name" value="Phage_integrase"/>
    <property type="match status" value="1"/>
</dbReference>
<dbReference type="PROSITE" id="PS51900">
    <property type="entry name" value="CB"/>
    <property type="match status" value="1"/>
</dbReference>
<proteinExistence type="inferred from homology"/>
<organism evidence="7 8">
    <name type="scientific">Amycolatopsis albidoflavus</name>
    <dbReference type="NCBI Taxonomy" id="102226"/>
    <lineage>
        <taxon>Bacteria</taxon>
        <taxon>Bacillati</taxon>
        <taxon>Actinomycetota</taxon>
        <taxon>Actinomycetes</taxon>
        <taxon>Pseudonocardiales</taxon>
        <taxon>Pseudonocardiaceae</taxon>
        <taxon>Amycolatopsis</taxon>
    </lineage>
</organism>
<dbReference type="InterPro" id="IPR002104">
    <property type="entry name" value="Integrase_catalytic"/>
</dbReference>
<dbReference type="EMBL" id="JBHUKQ010000003">
    <property type="protein sequence ID" value="MFD2479305.1"/>
    <property type="molecule type" value="Genomic_DNA"/>
</dbReference>
<name>A0ABW5HSM3_9PSEU</name>
<keyword evidence="3" id="KW-0233">DNA recombination</keyword>
<comment type="similarity">
    <text evidence="1">Belongs to the 'phage' integrase family.</text>
</comment>
<comment type="caution">
    <text evidence="7">The sequence shown here is derived from an EMBL/GenBank/DDBJ whole genome shotgun (WGS) entry which is preliminary data.</text>
</comment>
<evidence type="ECO:0000256" key="2">
    <source>
        <dbReference type="ARBA" id="ARBA00023125"/>
    </source>
</evidence>
<dbReference type="InterPro" id="IPR050090">
    <property type="entry name" value="Tyrosine_recombinase_XerCD"/>
</dbReference>
<keyword evidence="8" id="KW-1185">Reference proteome</keyword>
<dbReference type="InterPro" id="IPR044068">
    <property type="entry name" value="CB"/>
</dbReference>
<keyword evidence="2 4" id="KW-0238">DNA-binding</keyword>
<evidence type="ECO:0000256" key="1">
    <source>
        <dbReference type="ARBA" id="ARBA00008857"/>
    </source>
</evidence>
<reference evidence="8" key="1">
    <citation type="journal article" date="2019" name="Int. J. Syst. Evol. Microbiol.">
        <title>The Global Catalogue of Microorganisms (GCM) 10K type strain sequencing project: providing services to taxonomists for standard genome sequencing and annotation.</title>
        <authorList>
            <consortium name="The Broad Institute Genomics Platform"/>
            <consortium name="The Broad Institute Genome Sequencing Center for Infectious Disease"/>
            <person name="Wu L."/>
            <person name="Ma J."/>
        </authorList>
    </citation>
    <scope>NUCLEOTIDE SEQUENCE [LARGE SCALE GENOMIC DNA]</scope>
    <source>
        <strain evidence="8">CGMCC 4.7638</strain>
    </source>
</reference>
<dbReference type="PROSITE" id="PS51898">
    <property type="entry name" value="TYR_RECOMBINASE"/>
    <property type="match status" value="1"/>
</dbReference>
<evidence type="ECO:0000313" key="8">
    <source>
        <dbReference type="Proteomes" id="UP001597542"/>
    </source>
</evidence>
<dbReference type="InterPro" id="IPR013762">
    <property type="entry name" value="Integrase-like_cat_sf"/>
</dbReference>
<evidence type="ECO:0000256" key="4">
    <source>
        <dbReference type="PROSITE-ProRule" id="PRU01248"/>
    </source>
</evidence>
<evidence type="ECO:0000259" key="6">
    <source>
        <dbReference type="PROSITE" id="PS51900"/>
    </source>
</evidence>
<protein>
    <submittedName>
        <fullName evidence="7">Tyrosine-type recombinase/integrase</fullName>
    </submittedName>
</protein>
<gene>
    <name evidence="7" type="ORF">ACFSUT_03385</name>
</gene>
<dbReference type="RefSeq" id="WP_344281637.1">
    <property type="nucleotide sequence ID" value="NZ_BAAAHV010000021.1"/>
</dbReference>
<accession>A0ABW5HSM3</accession>
<dbReference type="Proteomes" id="UP001597542">
    <property type="component" value="Unassembled WGS sequence"/>
</dbReference>
<feature type="domain" description="Tyr recombinase" evidence="5">
    <location>
        <begin position="116"/>
        <end position="298"/>
    </location>
</feature>
<evidence type="ECO:0000259" key="5">
    <source>
        <dbReference type="PROSITE" id="PS51898"/>
    </source>
</evidence>
<dbReference type="SUPFAM" id="SSF56349">
    <property type="entry name" value="DNA breaking-rejoining enzymes"/>
    <property type="match status" value="1"/>
</dbReference>
<dbReference type="Gene3D" id="1.10.443.10">
    <property type="entry name" value="Intergrase catalytic core"/>
    <property type="match status" value="1"/>
</dbReference>